<protein>
    <submittedName>
        <fullName evidence="1">Uncharacterized protein</fullName>
    </submittedName>
</protein>
<accession>A0AAV2EDD4</accession>
<reference evidence="1 2" key="1">
    <citation type="submission" date="2024-04" db="EMBL/GenBank/DDBJ databases">
        <authorList>
            <person name="Fracassetti M."/>
        </authorList>
    </citation>
    <scope>NUCLEOTIDE SEQUENCE [LARGE SCALE GENOMIC DNA]</scope>
</reference>
<keyword evidence="2" id="KW-1185">Reference proteome</keyword>
<sequence>MVAVTAMRDLSSRLTAITSPIYLSEDGSDGKAKWPKSISFTRFISLKKLIFFISSRTPASTSAQKIPRTPKSTMQILQVEEVEVMVAGPEIEVLRKVYREVEEVRGLEVGGLEVEEVFGSGGGGKSGYRRNNRYRPNR</sequence>
<evidence type="ECO:0000313" key="2">
    <source>
        <dbReference type="Proteomes" id="UP001497516"/>
    </source>
</evidence>
<organism evidence="1 2">
    <name type="scientific">Linum trigynum</name>
    <dbReference type="NCBI Taxonomy" id="586398"/>
    <lineage>
        <taxon>Eukaryota</taxon>
        <taxon>Viridiplantae</taxon>
        <taxon>Streptophyta</taxon>
        <taxon>Embryophyta</taxon>
        <taxon>Tracheophyta</taxon>
        <taxon>Spermatophyta</taxon>
        <taxon>Magnoliopsida</taxon>
        <taxon>eudicotyledons</taxon>
        <taxon>Gunneridae</taxon>
        <taxon>Pentapetalae</taxon>
        <taxon>rosids</taxon>
        <taxon>fabids</taxon>
        <taxon>Malpighiales</taxon>
        <taxon>Linaceae</taxon>
        <taxon>Linum</taxon>
    </lineage>
</organism>
<dbReference type="Proteomes" id="UP001497516">
    <property type="component" value="Chromosome 4"/>
</dbReference>
<dbReference type="EMBL" id="OZ034817">
    <property type="protein sequence ID" value="CAL1383971.1"/>
    <property type="molecule type" value="Genomic_DNA"/>
</dbReference>
<name>A0AAV2EDD4_9ROSI</name>
<evidence type="ECO:0000313" key="1">
    <source>
        <dbReference type="EMBL" id="CAL1383971.1"/>
    </source>
</evidence>
<gene>
    <name evidence="1" type="ORF">LTRI10_LOCUS25209</name>
</gene>
<dbReference type="AlphaFoldDB" id="A0AAV2EDD4"/>
<proteinExistence type="predicted"/>